<dbReference type="InterPro" id="IPR022764">
    <property type="entry name" value="Peptidase_S54_rhomboid_dom"/>
</dbReference>
<evidence type="ECO:0000259" key="7">
    <source>
        <dbReference type="Pfam" id="PF01694"/>
    </source>
</evidence>
<dbReference type="InterPro" id="IPR046483">
    <property type="entry name" value="DUF6576"/>
</dbReference>
<dbReference type="GO" id="GO:0008233">
    <property type="term" value="F:peptidase activity"/>
    <property type="evidence" value="ECO:0007669"/>
    <property type="project" value="UniProtKB-KW"/>
</dbReference>
<proteinExistence type="predicted"/>
<keyword evidence="10" id="KW-1185">Reference proteome</keyword>
<feature type="transmembrane region" description="Helical" evidence="6">
    <location>
        <begin position="62"/>
        <end position="88"/>
    </location>
</feature>
<feature type="domain" description="DUF6576" evidence="8">
    <location>
        <begin position="253"/>
        <end position="286"/>
    </location>
</feature>
<dbReference type="Gene3D" id="1.20.1540.10">
    <property type="entry name" value="Rhomboid-like"/>
    <property type="match status" value="1"/>
</dbReference>
<evidence type="ECO:0000256" key="6">
    <source>
        <dbReference type="SAM" id="Phobius"/>
    </source>
</evidence>
<gene>
    <name evidence="9" type="ORF">RM538_00425</name>
</gene>
<feature type="region of interest" description="Disordered" evidence="5">
    <location>
        <begin position="233"/>
        <end position="259"/>
    </location>
</feature>
<evidence type="ECO:0000256" key="4">
    <source>
        <dbReference type="ARBA" id="ARBA00023136"/>
    </source>
</evidence>
<dbReference type="RefSeq" id="WP_311331416.1">
    <property type="nucleotide sequence ID" value="NZ_JAVRHZ010000001.1"/>
</dbReference>
<accession>A0ABU2Y8E0</accession>
<name>A0ABU2Y8E0_9FLAO</name>
<dbReference type="Pfam" id="PF20216">
    <property type="entry name" value="DUF6576"/>
    <property type="match status" value="1"/>
</dbReference>
<keyword evidence="2 6" id="KW-0812">Transmembrane</keyword>
<dbReference type="Proteomes" id="UP001254488">
    <property type="component" value="Unassembled WGS sequence"/>
</dbReference>
<reference evidence="9 10" key="1">
    <citation type="submission" date="2023-09" db="EMBL/GenBank/DDBJ databases">
        <authorList>
            <person name="Rey-Velasco X."/>
        </authorList>
    </citation>
    <scope>NUCLEOTIDE SEQUENCE [LARGE SCALE GENOMIC DNA]</scope>
    <source>
        <strain evidence="9 10">W242</strain>
    </source>
</reference>
<feature type="transmembrane region" description="Helical" evidence="6">
    <location>
        <begin position="130"/>
        <end position="150"/>
    </location>
</feature>
<organism evidence="9 10">
    <name type="scientific">Patiriisocius hiemis</name>
    <dbReference type="NCBI Taxonomy" id="3075604"/>
    <lineage>
        <taxon>Bacteria</taxon>
        <taxon>Pseudomonadati</taxon>
        <taxon>Bacteroidota</taxon>
        <taxon>Flavobacteriia</taxon>
        <taxon>Flavobacteriales</taxon>
        <taxon>Flavobacteriaceae</taxon>
        <taxon>Patiriisocius</taxon>
    </lineage>
</organism>
<keyword evidence="9" id="KW-0378">Hydrolase</keyword>
<evidence type="ECO:0000256" key="3">
    <source>
        <dbReference type="ARBA" id="ARBA00022989"/>
    </source>
</evidence>
<feature type="transmembrane region" description="Helical" evidence="6">
    <location>
        <begin position="100"/>
        <end position="118"/>
    </location>
</feature>
<keyword evidence="4 6" id="KW-0472">Membrane</keyword>
<dbReference type="InterPro" id="IPR035952">
    <property type="entry name" value="Rhomboid-like_sf"/>
</dbReference>
<comment type="subcellular location">
    <subcellularLocation>
        <location evidence="1">Membrane</location>
        <topology evidence="1">Multi-pass membrane protein</topology>
    </subcellularLocation>
</comment>
<feature type="transmembrane region" description="Helical" evidence="6">
    <location>
        <begin position="20"/>
        <end position="50"/>
    </location>
</feature>
<dbReference type="PANTHER" id="PTHR43066">
    <property type="entry name" value="RHOMBOID-RELATED PROTEIN"/>
    <property type="match status" value="1"/>
</dbReference>
<keyword evidence="3 6" id="KW-1133">Transmembrane helix</keyword>
<evidence type="ECO:0000313" key="10">
    <source>
        <dbReference type="Proteomes" id="UP001254488"/>
    </source>
</evidence>
<protein>
    <submittedName>
        <fullName evidence="9">Rhomboid family intramembrane serine protease</fullName>
        <ecNumber evidence="9">3.4.21.-</ecNumber>
    </submittedName>
</protein>
<evidence type="ECO:0000256" key="5">
    <source>
        <dbReference type="SAM" id="MobiDB-lite"/>
    </source>
</evidence>
<dbReference type="GO" id="GO:0006508">
    <property type="term" value="P:proteolysis"/>
    <property type="evidence" value="ECO:0007669"/>
    <property type="project" value="UniProtKB-KW"/>
</dbReference>
<feature type="compositionally biased region" description="Low complexity" evidence="5">
    <location>
        <begin position="240"/>
        <end position="254"/>
    </location>
</feature>
<dbReference type="EC" id="3.4.21.-" evidence="9"/>
<evidence type="ECO:0000256" key="1">
    <source>
        <dbReference type="ARBA" id="ARBA00004141"/>
    </source>
</evidence>
<keyword evidence="9" id="KW-0645">Protease</keyword>
<feature type="domain" description="Peptidase S54 rhomboid" evidence="7">
    <location>
        <begin position="60"/>
        <end position="203"/>
    </location>
</feature>
<dbReference type="PANTHER" id="PTHR43066:SF11">
    <property type="entry name" value="PEPTIDASE S54 RHOMBOID DOMAIN-CONTAINING PROTEIN"/>
    <property type="match status" value="1"/>
</dbReference>
<sequence>MAANSLTYQYKTAPVHIKLIVLNALIFIFVRLTGFFFNIDLFTITSWFVLPDSFSEFILQPWAFISYAFIHYDFFHILFNMLWLYWFGNFVLNLFDSKRFLTIYLVGAIAGGLLYVLSYNLFPVFEGKNAYLLGASGAVTAIMVFIATYTPNTAFRIFTFTIKLWQIAAFLFVMDLVRLPASGNEGGLLAHIGGGVFGYFYAQQLAKGNDIGAWFTNFMDWISDLFTPRKKKPFKKVHRTQTTQQKTKRSTTSETKTDNQRKVDAILDKISKSGYESLTKAEKDFLFKAGKE</sequence>
<dbReference type="SUPFAM" id="SSF144091">
    <property type="entry name" value="Rhomboid-like"/>
    <property type="match status" value="1"/>
</dbReference>
<dbReference type="EMBL" id="JAVRHZ010000001">
    <property type="protein sequence ID" value="MDT0554450.1"/>
    <property type="molecule type" value="Genomic_DNA"/>
</dbReference>
<comment type="caution">
    <text evidence="9">The sequence shown here is derived from an EMBL/GenBank/DDBJ whole genome shotgun (WGS) entry which is preliminary data.</text>
</comment>
<dbReference type="Pfam" id="PF01694">
    <property type="entry name" value="Rhomboid"/>
    <property type="match status" value="1"/>
</dbReference>
<evidence type="ECO:0000313" key="9">
    <source>
        <dbReference type="EMBL" id="MDT0554450.1"/>
    </source>
</evidence>
<evidence type="ECO:0000259" key="8">
    <source>
        <dbReference type="Pfam" id="PF20216"/>
    </source>
</evidence>
<evidence type="ECO:0000256" key="2">
    <source>
        <dbReference type="ARBA" id="ARBA00022692"/>
    </source>
</evidence>